<organism evidence="1">
    <name type="scientific">mine drainage metagenome</name>
    <dbReference type="NCBI Taxonomy" id="410659"/>
    <lineage>
        <taxon>unclassified sequences</taxon>
        <taxon>metagenomes</taxon>
        <taxon>ecological metagenomes</taxon>
    </lineage>
</organism>
<dbReference type="EMBL" id="MLJW01000048">
    <property type="protein sequence ID" value="OIR05679.1"/>
    <property type="molecule type" value="Genomic_DNA"/>
</dbReference>
<name>A0A1J5SBE2_9ZZZZ</name>
<dbReference type="AlphaFoldDB" id="A0A1J5SBE2"/>
<comment type="caution">
    <text evidence="1">The sequence shown here is derived from an EMBL/GenBank/DDBJ whole genome shotgun (WGS) entry which is preliminary data.</text>
</comment>
<evidence type="ECO:0000313" key="1">
    <source>
        <dbReference type="EMBL" id="OIR05679.1"/>
    </source>
</evidence>
<accession>A0A1J5SBE2</accession>
<reference evidence="1" key="1">
    <citation type="submission" date="2016-10" db="EMBL/GenBank/DDBJ databases">
        <title>Sequence of Gallionella enrichment culture.</title>
        <authorList>
            <person name="Poehlein A."/>
            <person name="Muehling M."/>
            <person name="Daniel R."/>
        </authorList>
    </citation>
    <scope>NUCLEOTIDE SEQUENCE</scope>
</reference>
<sequence length="43" mass="4655">MEIGDGVVKQVLMKEEMGIGNHQGKDALTDKVIGNLMEKDIIG</sequence>
<protein>
    <submittedName>
        <fullName evidence="1">Uncharacterized protein</fullName>
    </submittedName>
</protein>
<proteinExistence type="predicted"/>
<gene>
    <name evidence="1" type="ORF">GALL_121140</name>
</gene>